<evidence type="ECO:0000256" key="9">
    <source>
        <dbReference type="SAM" id="Phobius"/>
    </source>
</evidence>
<dbReference type="Gene3D" id="3.30.565.10">
    <property type="entry name" value="Histidine kinase-like ATPase, C-terminal domain"/>
    <property type="match status" value="1"/>
</dbReference>
<dbReference type="SMART" id="SM00387">
    <property type="entry name" value="HATPase_c"/>
    <property type="match status" value="1"/>
</dbReference>
<comment type="caution">
    <text evidence="11">The sequence shown here is derived from an EMBL/GenBank/DDBJ whole genome shotgun (WGS) entry which is preliminary data.</text>
</comment>
<evidence type="ECO:0000313" key="11">
    <source>
        <dbReference type="EMBL" id="TWF91349.1"/>
    </source>
</evidence>
<dbReference type="Pfam" id="PF02518">
    <property type="entry name" value="HATPase_c"/>
    <property type="match status" value="1"/>
</dbReference>
<feature type="transmembrane region" description="Helical" evidence="9">
    <location>
        <begin position="21"/>
        <end position="39"/>
    </location>
</feature>
<evidence type="ECO:0000256" key="7">
    <source>
        <dbReference type="ARBA" id="ARBA00022840"/>
    </source>
</evidence>
<evidence type="ECO:0000256" key="1">
    <source>
        <dbReference type="ARBA" id="ARBA00000085"/>
    </source>
</evidence>
<feature type="transmembrane region" description="Helical" evidence="9">
    <location>
        <begin position="115"/>
        <end position="148"/>
    </location>
</feature>
<reference evidence="11 12" key="1">
    <citation type="submission" date="2019-06" db="EMBL/GenBank/DDBJ databases">
        <title>Sequencing the genomes of 1000 actinobacteria strains.</title>
        <authorList>
            <person name="Klenk H.-P."/>
        </authorList>
    </citation>
    <scope>NUCLEOTIDE SEQUENCE [LARGE SCALE GENOMIC DNA]</scope>
    <source>
        <strain evidence="11 12">DSM 44826</strain>
    </source>
</reference>
<evidence type="ECO:0000313" key="12">
    <source>
        <dbReference type="Proteomes" id="UP000317940"/>
    </source>
</evidence>
<dbReference type="InterPro" id="IPR003594">
    <property type="entry name" value="HATPase_dom"/>
</dbReference>
<dbReference type="EC" id="2.7.13.3" evidence="2"/>
<dbReference type="GO" id="GO:0000155">
    <property type="term" value="F:phosphorelay sensor kinase activity"/>
    <property type="evidence" value="ECO:0007669"/>
    <property type="project" value="InterPro"/>
</dbReference>
<dbReference type="InterPro" id="IPR036890">
    <property type="entry name" value="HATPase_C_sf"/>
</dbReference>
<dbReference type="SUPFAM" id="SSF55874">
    <property type="entry name" value="ATPase domain of HSP90 chaperone/DNA topoisomerase II/histidine kinase"/>
    <property type="match status" value="1"/>
</dbReference>
<keyword evidence="9" id="KW-0812">Transmembrane</keyword>
<keyword evidence="3" id="KW-0597">Phosphoprotein</keyword>
<keyword evidence="5" id="KW-0547">Nucleotide-binding</keyword>
<evidence type="ECO:0000256" key="3">
    <source>
        <dbReference type="ARBA" id="ARBA00022553"/>
    </source>
</evidence>
<dbReference type="EMBL" id="VIWT01000002">
    <property type="protein sequence ID" value="TWF91349.1"/>
    <property type="molecule type" value="Genomic_DNA"/>
</dbReference>
<protein>
    <recommendedName>
        <fullName evidence="2">histidine kinase</fullName>
        <ecNumber evidence="2">2.7.13.3</ecNumber>
    </recommendedName>
</protein>
<dbReference type="InterPro" id="IPR011712">
    <property type="entry name" value="Sig_transdc_His_kin_sub3_dim/P"/>
</dbReference>
<dbReference type="InterPro" id="IPR050482">
    <property type="entry name" value="Sensor_HK_TwoCompSys"/>
</dbReference>
<dbReference type="AlphaFoldDB" id="A0A561TW66"/>
<dbReference type="GO" id="GO:0005524">
    <property type="term" value="F:ATP binding"/>
    <property type="evidence" value="ECO:0007669"/>
    <property type="project" value="UniProtKB-KW"/>
</dbReference>
<organism evidence="11 12">
    <name type="scientific">Kitasatospora viridis</name>
    <dbReference type="NCBI Taxonomy" id="281105"/>
    <lineage>
        <taxon>Bacteria</taxon>
        <taxon>Bacillati</taxon>
        <taxon>Actinomycetota</taxon>
        <taxon>Actinomycetes</taxon>
        <taxon>Kitasatosporales</taxon>
        <taxon>Streptomycetaceae</taxon>
        <taxon>Kitasatospora</taxon>
    </lineage>
</organism>
<sequence length="382" mass="39313">MPTPRRRPSAELRQAFNRRDLIGAAALVACGAVSVLAAPGPLHKIVVGVLMACAELGMLLGRRYLSWVGGLGAALTIASGLTVTLLAPGGLGEVAVLVGVLVLPLRIPAGPLSTAALMVVSLASGVTIMAITGSAVGLLAGVGTWLMANRSVDQVILQAERDRAVGLLAEVEASRLALREAAATEERNRIAKEMHDVLAHTLAGLSMQLQAIRAIAGREGAPAALTGPLDRAAELARDGVQEARAAVGALRASALRGPDDLAALVRDFPGDAELEVSGPVGRVDRETGHAVYRAVQEAMTNAARYATGSPIRVQVSWLDRELRVTVRDHGRPAGRQPSPVQGSGTGLRTMAERIEAVDGTVAAGPAPGGPGWLVDLRVPSAG</sequence>
<dbReference type="Proteomes" id="UP000317940">
    <property type="component" value="Unassembled WGS sequence"/>
</dbReference>
<comment type="catalytic activity">
    <reaction evidence="1">
        <text>ATP + protein L-histidine = ADP + protein N-phospho-L-histidine.</text>
        <dbReference type="EC" id="2.7.13.3"/>
    </reaction>
</comment>
<evidence type="ECO:0000259" key="10">
    <source>
        <dbReference type="SMART" id="SM00387"/>
    </source>
</evidence>
<evidence type="ECO:0000256" key="8">
    <source>
        <dbReference type="ARBA" id="ARBA00023012"/>
    </source>
</evidence>
<keyword evidence="9" id="KW-1133">Transmembrane helix</keyword>
<keyword evidence="8" id="KW-0902">Two-component regulatory system</keyword>
<dbReference type="Gene3D" id="1.20.5.1930">
    <property type="match status" value="1"/>
</dbReference>
<accession>A0A561TW66</accession>
<dbReference type="Pfam" id="PF07730">
    <property type="entry name" value="HisKA_3"/>
    <property type="match status" value="1"/>
</dbReference>
<gene>
    <name evidence="11" type="ORF">FHX73_12461</name>
</gene>
<keyword evidence="9" id="KW-0472">Membrane</keyword>
<dbReference type="CDD" id="cd16917">
    <property type="entry name" value="HATPase_UhpB-NarQ-NarX-like"/>
    <property type="match status" value="1"/>
</dbReference>
<dbReference type="PANTHER" id="PTHR24421">
    <property type="entry name" value="NITRATE/NITRITE SENSOR PROTEIN NARX-RELATED"/>
    <property type="match status" value="1"/>
</dbReference>
<feature type="domain" description="Histidine kinase/HSP90-like ATPase" evidence="10">
    <location>
        <begin position="286"/>
        <end position="382"/>
    </location>
</feature>
<keyword evidence="4" id="KW-0808">Transferase</keyword>
<keyword evidence="12" id="KW-1185">Reference proteome</keyword>
<name>A0A561TW66_9ACTN</name>
<feature type="transmembrane region" description="Helical" evidence="9">
    <location>
        <begin position="73"/>
        <end position="103"/>
    </location>
</feature>
<evidence type="ECO:0000256" key="2">
    <source>
        <dbReference type="ARBA" id="ARBA00012438"/>
    </source>
</evidence>
<evidence type="ECO:0000256" key="5">
    <source>
        <dbReference type="ARBA" id="ARBA00022741"/>
    </source>
</evidence>
<dbReference type="PANTHER" id="PTHR24421:SF10">
    <property type="entry name" value="NITRATE_NITRITE SENSOR PROTEIN NARQ"/>
    <property type="match status" value="1"/>
</dbReference>
<evidence type="ECO:0000256" key="4">
    <source>
        <dbReference type="ARBA" id="ARBA00022679"/>
    </source>
</evidence>
<evidence type="ECO:0000256" key="6">
    <source>
        <dbReference type="ARBA" id="ARBA00022777"/>
    </source>
</evidence>
<dbReference type="RefSeq" id="WP_145908948.1">
    <property type="nucleotide sequence ID" value="NZ_BAAAMZ010000010.1"/>
</dbReference>
<keyword evidence="6 11" id="KW-0418">Kinase</keyword>
<keyword evidence="7" id="KW-0067">ATP-binding</keyword>
<dbReference type="OrthoDB" id="144293at2"/>
<dbReference type="GO" id="GO:0046983">
    <property type="term" value="F:protein dimerization activity"/>
    <property type="evidence" value="ECO:0007669"/>
    <property type="project" value="InterPro"/>
</dbReference>
<dbReference type="GO" id="GO:0016020">
    <property type="term" value="C:membrane"/>
    <property type="evidence" value="ECO:0007669"/>
    <property type="project" value="InterPro"/>
</dbReference>
<proteinExistence type="predicted"/>